<dbReference type="InterPro" id="IPR002401">
    <property type="entry name" value="Cyt_P450_E_grp-I"/>
</dbReference>
<dbReference type="GeneID" id="89969989"/>
<keyword evidence="6 7" id="KW-0349">Heme</keyword>
<proteinExistence type="inferred from homology"/>
<keyword evidence="3 6" id="KW-0479">Metal-binding</keyword>
<dbReference type="EMBL" id="JAVRRD010000011">
    <property type="protein sequence ID" value="KAK5053811.1"/>
    <property type="molecule type" value="Genomic_DNA"/>
</dbReference>
<keyword evidence="7" id="KW-0503">Monooxygenase</keyword>
<dbReference type="GO" id="GO:0016705">
    <property type="term" value="F:oxidoreductase activity, acting on paired donors, with incorporation or reduction of molecular oxygen"/>
    <property type="evidence" value="ECO:0007669"/>
    <property type="project" value="InterPro"/>
</dbReference>
<evidence type="ECO:0000256" key="6">
    <source>
        <dbReference type="PIRSR" id="PIRSR602401-1"/>
    </source>
</evidence>
<sequence length="534" mass="61862">MNDSVHISDAWWLMIYPMIVPYLEKLPTNWMQPWLPMSQVWRIWSASHKPFQQAGADTFMLVTPNGNLLWTCDPRVWDEVYTQQGKFQTPTDMTKFFDVYGPNLGSVEGEEWKAHRRIMALGFNPAINTTVWEESQFQADTLASVWMRDGSVVRSVKDWTSRLALHVIVSGFFHKRLTWEEYDQGVNLVPTEHQLGFEEALFGVLGRLATIATVPRSWLRNIPLKFFREPYIAFTDWTKYMEELQDNALSRLEQTKSKRNRSILESIVLAGTPEMLEPGDIALSREGVFGDMFFALLAGHETTGSTMAFMVYLMVIYPEYQKELHEELDRQLGDRPRQEWTVTEDYSVLQRGVLGAIQKETLRLYHPAQWNFRRATVATPVGQSHTIPENTMIMVNFAATNHDPDRWTQRDVPRARKDQLHDSPALYFDPHRWLKDELPEKQVPFFGVGPRSCLGKAFAQIEMAAFVATLFKEYSIELVVPEDTLRACGGDEKLAWEKTRDDAIRQMVDDVKANISIYMAKDLPVRIVKRNWRL</sequence>
<protein>
    <recommendedName>
        <fullName evidence="10">Cytochrome P450</fullName>
    </recommendedName>
</protein>
<evidence type="ECO:0008006" key="10">
    <source>
        <dbReference type="Google" id="ProtNLM"/>
    </source>
</evidence>
<dbReference type="GO" id="GO:0004497">
    <property type="term" value="F:monooxygenase activity"/>
    <property type="evidence" value="ECO:0007669"/>
    <property type="project" value="UniProtKB-KW"/>
</dbReference>
<dbReference type="InterPro" id="IPR050121">
    <property type="entry name" value="Cytochrome_P450_monoxygenase"/>
</dbReference>
<evidence type="ECO:0000313" key="9">
    <source>
        <dbReference type="Proteomes" id="UP001358417"/>
    </source>
</evidence>
<dbReference type="SUPFAM" id="SSF48264">
    <property type="entry name" value="Cytochrome P450"/>
    <property type="match status" value="1"/>
</dbReference>
<dbReference type="InterPro" id="IPR036396">
    <property type="entry name" value="Cyt_P450_sf"/>
</dbReference>
<organism evidence="8 9">
    <name type="scientific">Exophiala bonariae</name>
    <dbReference type="NCBI Taxonomy" id="1690606"/>
    <lineage>
        <taxon>Eukaryota</taxon>
        <taxon>Fungi</taxon>
        <taxon>Dikarya</taxon>
        <taxon>Ascomycota</taxon>
        <taxon>Pezizomycotina</taxon>
        <taxon>Eurotiomycetes</taxon>
        <taxon>Chaetothyriomycetidae</taxon>
        <taxon>Chaetothyriales</taxon>
        <taxon>Herpotrichiellaceae</taxon>
        <taxon>Exophiala</taxon>
    </lineage>
</organism>
<dbReference type="Pfam" id="PF00067">
    <property type="entry name" value="p450"/>
    <property type="match status" value="1"/>
</dbReference>
<dbReference type="InterPro" id="IPR001128">
    <property type="entry name" value="Cyt_P450"/>
</dbReference>
<keyword evidence="4 7" id="KW-0560">Oxidoreductase</keyword>
<keyword evidence="9" id="KW-1185">Reference proteome</keyword>
<dbReference type="Gene3D" id="1.10.630.10">
    <property type="entry name" value="Cytochrome P450"/>
    <property type="match status" value="1"/>
</dbReference>
<evidence type="ECO:0000256" key="5">
    <source>
        <dbReference type="ARBA" id="ARBA00023004"/>
    </source>
</evidence>
<evidence type="ECO:0000256" key="4">
    <source>
        <dbReference type="ARBA" id="ARBA00023002"/>
    </source>
</evidence>
<comment type="similarity">
    <text evidence="2 7">Belongs to the cytochrome P450 family.</text>
</comment>
<dbReference type="PROSITE" id="PS00086">
    <property type="entry name" value="CYTOCHROME_P450"/>
    <property type="match status" value="1"/>
</dbReference>
<evidence type="ECO:0000313" key="8">
    <source>
        <dbReference type="EMBL" id="KAK5053811.1"/>
    </source>
</evidence>
<accession>A0AAV9NE00</accession>
<dbReference type="RefSeq" id="XP_064706936.1">
    <property type="nucleotide sequence ID" value="XM_064845391.1"/>
</dbReference>
<evidence type="ECO:0000256" key="3">
    <source>
        <dbReference type="ARBA" id="ARBA00022723"/>
    </source>
</evidence>
<dbReference type="PRINTS" id="PR00385">
    <property type="entry name" value="P450"/>
</dbReference>
<dbReference type="InterPro" id="IPR017972">
    <property type="entry name" value="Cyt_P450_CS"/>
</dbReference>
<evidence type="ECO:0000256" key="1">
    <source>
        <dbReference type="ARBA" id="ARBA00001971"/>
    </source>
</evidence>
<feature type="binding site" description="axial binding residue" evidence="6">
    <location>
        <position position="453"/>
    </location>
    <ligand>
        <name>heme</name>
        <dbReference type="ChEBI" id="CHEBI:30413"/>
    </ligand>
    <ligandPart>
        <name>Fe</name>
        <dbReference type="ChEBI" id="CHEBI:18248"/>
    </ligandPart>
</feature>
<dbReference type="PANTHER" id="PTHR24305">
    <property type="entry name" value="CYTOCHROME P450"/>
    <property type="match status" value="1"/>
</dbReference>
<dbReference type="AlphaFoldDB" id="A0AAV9NE00"/>
<name>A0AAV9NE00_9EURO</name>
<evidence type="ECO:0000256" key="7">
    <source>
        <dbReference type="RuleBase" id="RU000461"/>
    </source>
</evidence>
<dbReference type="Proteomes" id="UP001358417">
    <property type="component" value="Unassembled WGS sequence"/>
</dbReference>
<dbReference type="PRINTS" id="PR00463">
    <property type="entry name" value="EP450I"/>
</dbReference>
<dbReference type="PANTHER" id="PTHR24305:SF166">
    <property type="entry name" value="CYTOCHROME P450 12A4, MITOCHONDRIAL-RELATED"/>
    <property type="match status" value="1"/>
</dbReference>
<reference evidence="8 9" key="1">
    <citation type="submission" date="2023-08" db="EMBL/GenBank/DDBJ databases">
        <title>Black Yeasts Isolated from many extreme environments.</title>
        <authorList>
            <person name="Coleine C."/>
            <person name="Stajich J.E."/>
            <person name="Selbmann L."/>
        </authorList>
    </citation>
    <scope>NUCLEOTIDE SEQUENCE [LARGE SCALE GENOMIC DNA]</scope>
    <source>
        <strain evidence="8 9">CCFEE 5792</strain>
    </source>
</reference>
<comment type="cofactor">
    <cofactor evidence="1 6">
        <name>heme</name>
        <dbReference type="ChEBI" id="CHEBI:30413"/>
    </cofactor>
</comment>
<dbReference type="GO" id="GO:0020037">
    <property type="term" value="F:heme binding"/>
    <property type="evidence" value="ECO:0007669"/>
    <property type="project" value="InterPro"/>
</dbReference>
<keyword evidence="5 6" id="KW-0408">Iron</keyword>
<comment type="caution">
    <text evidence="8">The sequence shown here is derived from an EMBL/GenBank/DDBJ whole genome shotgun (WGS) entry which is preliminary data.</text>
</comment>
<dbReference type="GO" id="GO:0005506">
    <property type="term" value="F:iron ion binding"/>
    <property type="evidence" value="ECO:0007669"/>
    <property type="project" value="InterPro"/>
</dbReference>
<gene>
    <name evidence="8" type="ORF">LTR84_001773</name>
</gene>
<evidence type="ECO:0000256" key="2">
    <source>
        <dbReference type="ARBA" id="ARBA00010617"/>
    </source>
</evidence>